<accession>A0A8H6BY16</accession>
<dbReference type="EMBL" id="JABWAD010000037">
    <property type="protein sequence ID" value="KAF6069565.1"/>
    <property type="molecule type" value="Genomic_DNA"/>
</dbReference>
<name>A0A8H6BY16_CANAX</name>
<dbReference type="GO" id="GO:0003677">
    <property type="term" value="F:DNA binding"/>
    <property type="evidence" value="ECO:0007669"/>
    <property type="project" value="InterPro"/>
</dbReference>
<dbReference type="InterPro" id="IPR017956">
    <property type="entry name" value="AT_hook_DNA-bd_motif"/>
</dbReference>
<feature type="compositionally biased region" description="Polar residues" evidence="1">
    <location>
        <begin position="169"/>
        <end position="195"/>
    </location>
</feature>
<comment type="caution">
    <text evidence="2">The sequence shown here is derived from an EMBL/GenBank/DDBJ whole genome shotgun (WGS) entry which is preliminary data.</text>
</comment>
<organism evidence="2 3">
    <name type="scientific">Candida albicans</name>
    <name type="common">Yeast</name>
    <dbReference type="NCBI Taxonomy" id="5476"/>
    <lineage>
        <taxon>Eukaryota</taxon>
        <taxon>Fungi</taxon>
        <taxon>Dikarya</taxon>
        <taxon>Ascomycota</taxon>
        <taxon>Saccharomycotina</taxon>
        <taxon>Pichiomycetes</taxon>
        <taxon>Debaryomycetaceae</taxon>
        <taxon>Candida/Lodderomyces clade</taxon>
        <taxon>Candida</taxon>
    </lineage>
</organism>
<sequence length="340" mass="37709">MHPYQASGGNNNLSSGNASTNIPQVTSPTQSNLRQGYSQQVPTQNITNNSYYPRNTSSNVAPNLLPHLSYNGILPPRTFIGTSPLNGIPPPAYGSQPKQYQQAQPSNQRLSFRNDQPQQLDPKQLQKITSPYQQTSQQSSSPPPPQQQQQQQSYYQQSSQNYSRESSQHPQGQQTRGLLSSGNSSNQINLSASIQQDDHRQHKSNNHKKTNESNVVPKPIDQIDPSTGKKKRGRPKKFILDPSTNTMIDSTHPNFKQLNKALKDGNIDQDVRSNGNNVTNDMSVLLNSSGTVDGFNDSELKELLKKKDRRGRPRKFPVEETGVTIKGVRINGSGISKTKN</sequence>
<feature type="compositionally biased region" description="Low complexity" evidence="1">
    <location>
        <begin position="1"/>
        <end position="19"/>
    </location>
</feature>
<protein>
    <submittedName>
        <fullName evidence="2">Uncharacterized protein</fullName>
    </submittedName>
</protein>
<feature type="compositionally biased region" description="Low complexity" evidence="1">
    <location>
        <begin position="115"/>
        <end position="140"/>
    </location>
</feature>
<feature type="compositionally biased region" description="Polar residues" evidence="1">
    <location>
        <begin position="96"/>
        <end position="114"/>
    </location>
</feature>
<dbReference type="SMART" id="SM00384">
    <property type="entry name" value="AT_hook"/>
    <property type="match status" value="2"/>
</dbReference>
<proteinExistence type="predicted"/>
<evidence type="ECO:0000313" key="2">
    <source>
        <dbReference type="EMBL" id="KAF6069565.1"/>
    </source>
</evidence>
<reference evidence="2 3" key="1">
    <citation type="submission" date="2020-03" db="EMBL/GenBank/DDBJ databases">
        <title>FDA dAtabase for Regulatory Grade micrObial Sequences (FDA-ARGOS): Supporting development and validation of Infectious Disease Dx tests.</title>
        <authorList>
            <person name="Campos J."/>
            <person name="Goldberg B."/>
            <person name="Tallon L."/>
            <person name="Sadzewicz L."/>
            <person name="Vavikolanu K."/>
            <person name="Mehta A."/>
            <person name="Aluvathingal J."/>
            <person name="Nadendla S."/>
            <person name="Nandy P."/>
            <person name="Geyer C."/>
            <person name="Yan Y."/>
            <person name="Sichtig H."/>
        </authorList>
    </citation>
    <scope>NUCLEOTIDE SEQUENCE [LARGE SCALE GENOMIC DNA]</scope>
    <source>
        <strain evidence="2 3">FDAARGOS_656</strain>
    </source>
</reference>
<feature type="compositionally biased region" description="Polar residues" evidence="1">
    <location>
        <begin position="20"/>
        <end position="38"/>
    </location>
</feature>
<dbReference type="AlphaFoldDB" id="A0A8H6BY16"/>
<evidence type="ECO:0000313" key="3">
    <source>
        <dbReference type="Proteomes" id="UP000536275"/>
    </source>
</evidence>
<feature type="region of interest" description="Disordered" evidence="1">
    <location>
        <begin position="82"/>
        <end position="251"/>
    </location>
</feature>
<gene>
    <name evidence="2" type="ORF">FOB64_003207</name>
</gene>
<feature type="compositionally biased region" description="Low complexity" evidence="1">
    <location>
        <begin position="147"/>
        <end position="165"/>
    </location>
</feature>
<evidence type="ECO:0000256" key="1">
    <source>
        <dbReference type="SAM" id="MobiDB-lite"/>
    </source>
</evidence>
<feature type="compositionally biased region" description="Polar residues" evidence="1">
    <location>
        <begin position="242"/>
        <end position="251"/>
    </location>
</feature>
<feature type="region of interest" description="Disordered" evidence="1">
    <location>
        <begin position="1"/>
        <end position="38"/>
    </location>
</feature>
<feature type="compositionally biased region" description="Basic residues" evidence="1">
    <location>
        <begin position="228"/>
        <end position="237"/>
    </location>
</feature>
<dbReference type="Proteomes" id="UP000536275">
    <property type="component" value="Unassembled WGS sequence"/>
</dbReference>